<evidence type="ECO:0000256" key="2">
    <source>
        <dbReference type="SAM" id="MobiDB-lite"/>
    </source>
</evidence>
<dbReference type="PaxDb" id="67767-A0A0J7L454"/>
<feature type="region of interest" description="Disordered" evidence="2">
    <location>
        <begin position="1"/>
        <end position="61"/>
    </location>
</feature>
<keyword evidence="4" id="KW-1185">Reference proteome</keyword>
<proteinExistence type="predicted"/>
<gene>
    <name evidence="3" type="ORF">RF55_2316</name>
</gene>
<reference evidence="3 4" key="1">
    <citation type="submission" date="2015-04" db="EMBL/GenBank/DDBJ databases">
        <title>Lasius niger genome sequencing.</title>
        <authorList>
            <person name="Konorov E.A."/>
            <person name="Nikitin M.A."/>
            <person name="Kirill M.V."/>
            <person name="Chang P."/>
        </authorList>
    </citation>
    <scope>NUCLEOTIDE SEQUENCE [LARGE SCALE GENOMIC DNA]</scope>
    <source>
        <tissue evidence="3">Whole</tissue>
    </source>
</reference>
<dbReference type="EMBL" id="LBMM01000859">
    <property type="protein sequence ID" value="KMQ97343.1"/>
    <property type="molecule type" value="Genomic_DNA"/>
</dbReference>
<sequence length="319" mass="35936">MAMTREDIAKEHARRKLARAGLDAQGNPSEADSEVQENDILEQPASSAEEVQEEDTAPQTNPFEARVQQLELQLAAANGRVGPTQAELEDYRRANTELRQQLSSRETNLQQEIQRLQSELEDRNAQVNLEELLDPDEREAFDPALLSVVTKVADAIAKKRAPKVDVRAETLKLLQERDTARVNEYRNRVLTDPTRGLHQLASLSQDQRFHQWTADDENDMEGPVRMLLAATSTEEIDRYQRIISRKIDKFKTTLKTPASRQESNPADAASRIAAGMRRNPESKMSEAEVQAKLNEAKRLSRSSSRADRAKAQSIINSLS</sequence>
<comment type="caution">
    <text evidence="3">The sequence shown here is derived from an EMBL/GenBank/DDBJ whole genome shotgun (WGS) entry which is preliminary data.</text>
</comment>
<feature type="compositionally biased region" description="Acidic residues" evidence="2">
    <location>
        <begin position="31"/>
        <end position="40"/>
    </location>
</feature>
<feature type="compositionally biased region" description="Basic and acidic residues" evidence="2">
    <location>
        <begin position="294"/>
        <end position="310"/>
    </location>
</feature>
<organism evidence="3 4">
    <name type="scientific">Lasius niger</name>
    <name type="common">Black garden ant</name>
    <dbReference type="NCBI Taxonomy" id="67767"/>
    <lineage>
        <taxon>Eukaryota</taxon>
        <taxon>Metazoa</taxon>
        <taxon>Ecdysozoa</taxon>
        <taxon>Arthropoda</taxon>
        <taxon>Hexapoda</taxon>
        <taxon>Insecta</taxon>
        <taxon>Pterygota</taxon>
        <taxon>Neoptera</taxon>
        <taxon>Endopterygota</taxon>
        <taxon>Hymenoptera</taxon>
        <taxon>Apocrita</taxon>
        <taxon>Aculeata</taxon>
        <taxon>Formicoidea</taxon>
        <taxon>Formicidae</taxon>
        <taxon>Formicinae</taxon>
        <taxon>Lasius</taxon>
        <taxon>Lasius</taxon>
    </lineage>
</organism>
<evidence type="ECO:0000313" key="3">
    <source>
        <dbReference type="EMBL" id="KMQ97343.1"/>
    </source>
</evidence>
<name>A0A0J7L454_LASNI</name>
<evidence type="ECO:0000313" key="4">
    <source>
        <dbReference type="Proteomes" id="UP000036403"/>
    </source>
</evidence>
<keyword evidence="1" id="KW-0175">Coiled coil</keyword>
<evidence type="ECO:0000256" key="1">
    <source>
        <dbReference type="SAM" id="Coils"/>
    </source>
</evidence>
<feature type="coiled-coil region" evidence="1">
    <location>
        <begin position="88"/>
        <end position="133"/>
    </location>
</feature>
<accession>A0A0J7L454</accession>
<protein>
    <submittedName>
        <fullName evidence="3">Uncharacterized protein</fullName>
    </submittedName>
</protein>
<dbReference type="AlphaFoldDB" id="A0A0J7L454"/>
<feature type="compositionally biased region" description="Polar residues" evidence="2">
    <location>
        <begin position="254"/>
        <end position="264"/>
    </location>
</feature>
<dbReference type="OrthoDB" id="2019255at2759"/>
<dbReference type="Proteomes" id="UP000036403">
    <property type="component" value="Unassembled WGS sequence"/>
</dbReference>
<feature type="compositionally biased region" description="Basic and acidic residues" evidence="2">
    <location>
        <begin position="1"/>
        <end position="11"/>
    </location>
</feature>
<feature type="region of interest" description="Disordered" evidence="2">
    <location>
        <begin position="254"/>
        <end position="319"/>
    </location>
</feature>